<feature type="transmembrane region" description="Helical" evidence="1">
    <location>
        <begin position="114"/>
        <end position="135"/>
    </location>
</feature>
<accession>A0AAE3HL08</accession>
<feature type="transmembrane region" description="Helical" evidence="1">
    <location>
        <begin position="9"/>
        <end position="32"/>
    </location>
</feature>
<name>A0AAE3HL08_9GAMM</name>
<feature type="transmembrane region" description="Helical" evidence="1">
    <location>
        <begin position="87"/>
        <end position="108"/>
    </location>
</feature>
<keyword evidence="3" id="KW-1185">Reference proteome</keyword>
<feature type="transmembrane region" description="Helical" evidence="1">
    <location>
        <begin position="52"/>
        <end position="75"/>
    </location>
</feature>
<dbReference type="Proteomes" id="UP001204445">
    <property type="component" value="Unassembled WGS sequence"/>
</dbReference>
<keyword evidence="1" id="KW-0472">Membrane</keyword>
<evidence type="ECO:0000313" key="3">
    <source>
        <dbReference type="Proteomes" id="UP001204445"/>
    </source>
</evidence>
<comment type="caution">
    <text evidence="2">The sequence shown here is derived from an EMBL/GenBank/DDBJ whole genome shotgun (WGS) entry which is preliminary data.</text>
</comment>
<reference evidence="2" key="1">
    <citation type="submission" date="2022-08" db="EMBL/GenBank/DDBJ databases">
        <title>Genomic Encyclopedia of Type Strains, Phase III (KMG-III): the genomes of soil and plant-associated and newly described type strains.</title>
        <authorList>
            <person name="Whitman W."/>
        </authorList>
    </citation>
    <scope>NUCLEOTIDE SEQUENCE</scope>
    <source>
        <strain evidence="2">HMT 1</strain>
    </source>
</reference>
<evidence type="ECO:0000313" key="2">
    <source>
        <dbReference type="EMBL" id="MCS3903665.1"/>
    </source>
</evidence>
<sequence length="146" mass="15241">MTISRDTRLVCGIILLTIPTIMYGGWTLLGILTEGSVGAAPASLTLNDTQRALWRAGHAHAGVWVILALLIQILLDPAQLQPRMKWLARVTAPLGAVAMPAGLFGLAFSPAFAGLIYLGVASLMVSALLTGLGLLRSCYAAADTTA</sequence>
<gene>
    <name evidence="2" type="ORF">J2T55_001694</name>
</gene>
<protein>
    <submittedName>
        <fullName evidence="2">Uncharacterized protein</fullName>
    </submittedName>
</protein>
<dbReference type="RefSeq" id="WP_259055590.1">
    <property type="nucleotide sequence ID" value="NZ_JANUCT010000010.1"/>
</dbReference>
<proteinExistence type="predicted"/>
<organism evidence="2 3">
    <name type="scientific">Methylohalomonas lacus</name>
    <dbReference type="NCBI Taxonomy" id="398773"/>
    <lineage>
        <taxon>Bacteria</taxon>
        <taxon>Pseudomonadati</taxon>
        <taxon>Pseudomonadota</taxon>
        <taxon>Gammaproteobacteria</taxon>
        <taxon>Methylohalomonadales</taxon>
        <taxon>Methylohalomonadaceae</taxon>
        <taxon>Methylohalomonas</taxon>
    </lineage>
</organism>
<dbReference type="EMBL" id="JANUCT010000010">
    <property type="protein sequence ID" value="MCS3903665.1"/>
    <property type="molecule type" value="Genomic_DNA"/>
</dbReference>
<keyword evidence="1" id="KW-0812">Transmembrane</keyword>
<evidence type="ECO:0000256" key="1">
    <source>
        <dbReference type="SAM" id="Phobius"/>
    </source>
</evidence>
<dbReference type="AlphaFoldDB" id="A0AAE3HL08"/>
<keyword evidence="1" id="KW-1133">Transmembrane helix</keyword>